<dbReference type="Pfam" id="PF10135">
    <property type="entry name" value="Rod-binding"/>
    <property type="match status" value="1"/>
</dbReference>
<keyword evidence="14" id="KW-0282">Flagellum</keyword>
<feature type="compositionally biased region" description="Polar residues" evidence="12">
    <location>
        <begin position="115"/>
        <end position="145"/>
    </location>
</feature>
<evidence type="ECO:0000256" key="3">
    <source>
        <dbReference type="ARBA" id="ARBA00006880"/>
    </source>
</evidence>
<evidence type="ECO:0000256" key="6">
    <source>
        <dbReference type="ARBA" id="ARBA00022764"/>
    </source>
</evidence>
<name>A0AA51RU09_9GAMM</name>
<evidence type="ECO:0000256" key="2">
    <source>
        <dbReference type="ARBA" id="ARBA00004418"/>
    </source>
</evidence>
<keyword evidence="10" id="KW-0961">Cell wall biogenesis/degradation</keyword>
<comment type="function">
    <text evidence="1">Flagellum-specific muramidase which hydrolyzes the peptidoglycan layer to assemble the rod structure in the periplasmic space.</text>
</comment>
<dbReference type="SMART" id="SM00047">
    <property type="entry name" value="LYZ2"/>
    <property type="match status" value="1"/>
</dbReference>
<dbReference type="GO" id="GO:0044780">
    <property type="term" value="P:bacterial-type flagellum assembly"/>
    <property type="evidence" value="ECO:0007669"/>
    <property type="project" value="InterPro"/>
</dbReference>
<keyword evidence="9" id="KW-0326">Glycosidase</keyword>
<dbReference type="GO" id="GO:0042597">
    <property type="term" value="C:periplasmic space"/>
    <property type="evidence" value="ECO:0007669"/>
    <property type="project" value="UniProtKB-SubCell"/>
</dbReference>
<feature type="compositionally biased region" description="Polar residues" evidence="12">
    <location>
        <begin position="187"/>
        <end position="203"/>
    </location>
</feature>
<evidence type="ECO:0000256" key="8">
    <source>
        <dbReference type="ARBA" id="ARBA00022801"/>
    </source>
</evidence>
<dbReference type="PANTHER" id="PTHR33308:SF9">
    <property type="entry name" value="PEPTIDOGLYCAN HYDROLASE FLGJ"/>
    <property type="match status" value="1"/>
</dbReference>
<evidence type="ECO:0000256" key="7">
    <source>
        <dbReference type="ARBA" id="ARBA00022795"/>
    </source>
</evidence>
<dbReference type="GO" id="GO:0016798">
    <property type="term" value="F:hydrolase activity, acting on glycosyl bonds"/>
    <property type="evidence" value="ECO:0007669"/>
    <property type="project" value="UniProtKB-KW"/>
</dbReference>
<dbReference type="InterPro" id="IPR019301">
    <property type="entry name" value="Flagellar_prot_FlgJ_N"/>
</dbReference>
<sequence length="360" mass="40178">METSNYYDLNSLNQYRDQAKGSQRETLKAAVKEFEAYFLNLMLKNMRSANEVLGGEHALTSNDVSFYNEMHDQQLALQLSRSSQFGIGDMLFQQLARALPNDSDSKNDKLDTVNLAKSTSSEVAPSRETLSIRETSSGETPSSNSQDRHSILRSRTNTNINFGPSLINIAGDNKKVNVEASKLKQTNIQETQGSQPNQPQSSEHSTKKNFIEQVKPYAIEAAKKIGVHPGVLIAQAALETGWGRFFSKTNSGEQSNNLFGIKATGSWQGDSVSAMTIEFNDGIPQQVKQNFRAYDNIGESFNDYVELISENPRYQSAIENKDDPEAYLRNIQNGGYATDPDYAKKIHHIFVRESLNQIVD</sequence>
<dbReference type="RefSeq" id="WP_309202790.1">
    <property type="nucleotide sequence ID" value="NZ_CP133548.1"/>
</dbReference>
<comment type="similarity">
    <text evidence="4">In the C-terminal section; belongs to the glycosyl hydrolase 73 family.</text>
</comment>
<dbReference type="InterPro" id="IPR051056">
    <property type="entry name" value="Glycosyl_Hydrolase_73"/>
</dbReference>
<organism evidence="14 15">
    <name type="scientific">Pleionea litopenaei</name>
    <dbReference type="NCBI Taxonomy" id="3070815"/>
    <lineage>
        <taxon>Bacteria</taxon>
        <taxon>Pseudomonadati</taxon>
        <taxon>Pseudomonadota</taxon>
        <taxon>Gammaproteobacteria</taxon>
        <taxon>Oceanospirillales</taxon>
        <taxon>Pleioneaceae</taxon>
        <taxon>Pleionea</taxon>
    </lineage>
</organism>
<dbReference type="AlphaFoldDB" id="A0AA51RU09"/>
<dbReference type="Gene3D" id="1.10.530.10">
    <property type="match status" value="1"/>
</dbReference>
<dbReference type="InterPro" id="IPR013377">
    <property type="entry name" value="FlgJ"/>
</dbReference>
<keyword evidence="6" id="KW-0574">Periplasm</keyword>
<dbReference type="NCBIfam" id="TIGR02541">
    <property type="entry name" value="flagell_FlgJ"/>
    <property type="match status" value="1"/>
</dbReference>
<evidence type="ECO:0000256" key="10">
    <source>
        <dbReference type="ARBA" id="ARBA00023316"/>
    </source>
</evidence>
<dbReference type="Gene3D" id="2.10.70.40">
    <property type="entry name" value="peptidoglycan hydrolase"/>
    <property type="match status" value="1"/>
</dbReference>
<evidence type="ECO:0000313" key="15">
    <source>
        <dbReference type="Proteomes" id="UP001239782"/>
    </source>
</evidence>
<accession>A0AA51RU09</accession>
<keyword evidence="15" id="KW-1185">Reference proteome</keyword>
<protein>
    <recommendedName>
        <fullName evidence="5">Peptidoglycan hydrolase FlgJ</fullName>
    </recommendedName>
    <alternativeName>
        <fullName evidence="11">Muramidase FlgJ</fullName>
    </alternativeName>
</protein>
<evidence type="ECO:0000256" key="9">
    <source>
        <dbReference type="ARBA" id="ARBA00023295"/>
    </source>
</evidence>
<evidence type="ECO:0000313" key="14">
    <source>
        <dbReference type="EMBL" id="WMS87648.1"/>
    </source>
</evidence>
<evidence type="ECO:0000256" key="5">
    <source>
        <dbReference type="ARBA" id="ARBA00013433"/>
    </source>
</evidence>
<keyword evidence="14" id="KW-0969">Cilium</keyword>
<comment type="subcellular location">
    <subcellularLocation>
        <location evidence="2">Periplasm</location>
    </subcellularLocation>
</comment>
<reference evidence="14 15" key="1">
    <citation type="submission" date="2023-08" db="EMBL/GenBank/DDBJ databases">
        <title>Pleionea litopenaei sp. nov., isolated from stomach of juvenile Litopenaeus vannamei.</title>
        <authorList>
            <person name="Rho A.M."/>
            <person name="Hwang C.Y."/>
        </authorList>
    </citation>
    <scope>NUCLEOTIDE SEQUENCE [LARGE SCALE GENOMIC DNA]</scope>
    <source>
        <strain evidence="14 15">HL-JVS1</strain>
    </source>
</reference>
<keyword evidence="8 14" id="KW-0378">Hydrolase</keyword>
<dbReference type="EMBL" id="CP133548">
    <property type="protein sequence ID" value="WMS87648.1"/>
    <property type="molecule type" value="Genomic_DNA"/>
</dbReference>
<dbReference type="InterPro" id="IPR002901">
    <property type="entry name" value="MGlyc_endo_b_GlcNAc-like_dom"/>
</dbReference>
<keyword evidence="7" id="KW-1005">Bacterial flagellum biogenesis</keyword>
<gene>
    <name evidence="14" type="primary">flgJ</name>
    <name evidence="14" type="ORF">Q9312_01685</name>
</gene>
<dbReference type="PANTHER" id="PTHR33308">
    <property type="entry name" value="PEPTIDOGLYCAN HYDROLASE FLGJ"/>
    <property type="match status" value="1"/>
</dbReference>
<dbReference type="KEGG" id="plei:Q9312_01685"/>
<evidence type="ECO:0000256" key="4">
    <source>
        <dbReference type="ARBA" id="ARBA00007974"/>
    </source>
</evidence>
<proteinExistence type="inferred from homology"/>
<evidence type="ECO:0000256" key="1">
    <source>
        <dbReference type="ARBA" id="ARBA00002954"/>
    </source>
</evidence>
<dbReference type="GO" id="GO:0004040">
    <property type="term" value="F:amidase activity"/>
    <property type="evidence" value="ECO:0007669"/>
    <property type="project" value="InterPro"/>
</dbReference>
<comment type="similarity">
    <text evidence="3">In the N-terminal section; belongs to the FlgJ family.</text>
</comment>
<dbReference type="Pfam" id="PF01832">
    <property type="entry name" value="Glucosaminidase"/>
    <property type="match status" value="1"/>
</dbReference>
<dbReference type="GO" id="GO:0071973">
    <property type="term" value="P:bacterial-type flagellum-dependent cell motility"/>
    <property type="evidence" value="ECO:0007669"/>
    <property type="project" value="TreeGrafter"/>
</dbReference>
<keyword evidence="14" id="KW-0966">Cell projection</keyword>
<feature type="region of interest" description="Disordered" evidence="12">
    <location>
        <begin position="187"/>
        <end position="206"/>
    </location>
</feature>
<feature type="domain" description="Mannosyl-glycoprotein endo-beta-N-acetylglucosamidase-like" evidence="13">
    <location>
        <begin position="195"/>
        <end position="359"/>
    </location>
</feature>
<dbReference type="GO" id="GO:0071555">
    <property type="term" value="P:cell wall organization"/>
    <property type="evidence" value="ECO:0007669"/>
    <property type="project" value="UniProtKB-KW"/>
</dbReference>
<evidence type="ECO:0000256" key="11">
    <source>
        <dbReference type="ARBA" id="ARBA00030835"/>
    </source>
</evidence>
<evidence type="ECO:0000256" key="12">
    <source>
        <dbReference type="SAM" id="MobiDB-lite"/>
    </source>
</evidence>
<dbReference type="Proteomes" id="UP001239782">
    <property type="component" value="Chromosome"/>
</dbReference>
<feature type="region of interest" description="Disordered" evidence="12">
    <location>
        <begin position="100"/>
        <end position="150"/>
    </location>
</feature>
<evidence type="ECO:0000259" key="13">
    <source>
        <dbReference type="SMART" id="SM00047"/>
    </source>
</evidence>